<accession>A0ABP7N4D9</accession>
<feature type="transmembrane region" description="Helical" evidence="1">
    <location>
        <begin position="47"/>
        <end position="63"/>
    </location>
</feature>
<keyword evidence="1" id="KW-0812">Transmembrane</keyword>
<dbReference type="Proteomes" id="UP001501565">
    <property type="component" value="Unassembled WGS sequence"/>
</dbReference>
<dbReference type="RefSeq" id="WP_344800052.1">
    <property type="nucleotide sequence ID" value="NZ_BAABBN010000012.1"/>
</dbReference>
<evidence type="ECO:0000256" key="1">
    <source>
        <dbReference type="SAM" id="Phobius"/>
    </source>
</evidence>
<keyword evidence="1" id="KW-1133">Transmembrane helix</keyword>
<keyword evidence="1" id="KW-0472">Membrane</keyword>
<sequence length="106" mass="11794">MKFIKCPACCEKIDSESIRNGPIHRNPFKRRVIQCDNCGVPLKATRLAFLMAWVLVLSLPFAVVHLDVIAFSLVAGSGLVLYLLMSKGYSYELMNNAQSDSVENES</sequence>
<dbReference type="EMBL" id="BAABBN010000012">
    <property type="protein sequence ID" value="GAA3936808.1"/>
    <property type="molecule type" value="Genomic_DNA"/>
</dbReference>
<keyword evidence="3" id="KW-1185">Reference proteome</keyword>
<evidence type="ECO:0008006" key="4">
    <source>
        <dbReference type="Google" id="ProtNLM"/>
    </source>
</evidence>
<evidence type="ECO:0000313" key="3">
    <source>
        <dbReference type="Proteomes" id="UP001501565"/>
    </source>
</evidence>
<name>A0ABP7N4D9_9GAMM</name>
<reference evidence="3" key="1">
    <citation type="journal article" date="2019" name="Int. J. Syst. Evol. Microbiol.">
        <title>The Global Catalogue of Microorganisms (GCM) 10K type strain sequencing project: providing services to taxonomists for standard genome sequencing and annotation.</title>
        <authorList>
            <consortium name="The Broad Institute Genomics Platform"/>
            <consortium name="The Broad Institute Genome Sequencing Center for Infectious Disease"/>
            <person name="Wu L."/>
            <person name="Ma J."/>
        </authorList>
    </citation>
    <scope>NUCLEOTIDE SEQUENCE [LARGE SCALE GENOMIC DNA]</scope>
    <source>
        <strain evidence="3">JCM 17551</strain>
    </source>
</reference>
<gene>
    <name evidence="2" type="ORF">GCM10022277_36480</name>
</gene>
<protein>
    <recommendedName>
        <fullName evidence="4">CXXC-20-CXXC protein</fullName>
    </recommendedName>
</protein>
<evidence type="ECO:0000313" key="2">
    <source>
        <dbReference type="EMBL" id="GAA3936808.1"/>
    </source>
</evidence>
<proteinExistence type="predicted"/>
<feature type="transmembrane region" description="Helical" evidence="1">
    <location>
        <begin position="69"/>
        <end position="85"/>
    </location>
</feature>
<organism evidence="2 3">
    <name type="scientific">Litoribacillus peritrichatus</name>
    <dbReference type="NCBI Taxonomy" id="718191"/>
    <lineage>
        <taxon>Bacteria</taxon>
        <taxon>Pseudomonadati</taxon>
        <taxon>Pseudomonadota</taxon>
        <taxon>Gammaproteobacteria</taxon>
        <taxon>Oceanospirillales</taxon>
        <taxon>Oceanospirillaceae</taxon>
        <taxon>Litoribacillus</taxon>
    </lineage>
</organism>
<comment type="caution">
    <text evidence="2">The sequence shown here is derived from an EMBL/GenBank/DDBJ whole genome shotgun (WGS) entry which is preliminary data.</text>
</comment>